<dbReference type="EMBL" id="CP111023">
    <property type="protein sequence ID" value="WAR20867.1"/>
    <property type="molecule type" value="Genomic_DNA"/>
</dbReference>
<dbReference type="Proteomes" id="UP001164746">
    <property type="component" value="Chromosome 12"/>
</dbReference>
<organism evidence="8 9">
    <name type="scientific">Mya arenaria</name>
    <name type="common">Soft-shell clam</name>
    <dbReference type="NCBI Taxonomy" id="6604"/>
    <lineage>
        <taxon>Eukaryota</taxon>
        <taxon>Metazoa</taxon>
        <taxon>Spiralia</taxon>
        <taxon>Lophotrochozoa</taxon>
        <taxon>Mollusca</taxon>
        <taxon>Bivalvia</taxon>
        <taxon>Autobranchia</taxon>
        <taxon>Heteroconchia</taxon>
        <taxon>Euheterodonta</taxon>
        <taxon>Imparidentia</taxon>
        <taxon>Neoheterodontei</taxon>
        <taxon>Myida</taxon>
        <taxon>Myoidea</taxon>
        <taxon>Myidae</taxon>
        <taxon>Mya</taxon>
    </lineage>
</organism>
<keyword evidence="2" id="KW-0106">Calcium</keyword>
<dbReference type="InterPro" id="IPR011992">
    <property type="entry name" value="EF-hand-dom_pair"/>
</dbReference>
<evidence type="ECO:0000256" key="1">
    <source>
        <dbReference type="ARBA" id="ARBA00022737"/>
    </source>
</evidence>
<feature type="domain" description="EF-hand" evidence="7">
    <location>
        <begin position="117"/>
        <end position="152"/>
    </location>
</feature>
<dbReference type="Gene3D" id="1.10.238.10">
    <property type="entry name" value="EF-hand"/>
    <property type="match status" value="2"/>
</dbReference>
<keyword evidence="3" id="KW-0518">Myosin</keyword>
<evidence type="ECO:0000256" key="6">
    <source>
        <dbReference type="ARBA" id="ARBA00049593"/>
    </source>
</evidence>
<evidence type="ECO:0000256" key="5">
    <source>
        <dbReference type="ARBA" id="ARBA00023179"/>
    </source>
</evidence>
<comment type="function">
    <text evidence="6">In molluscan muscle, calcium regulation is associated with myosin rather than with actin. Muscle myosin contains two types of light chains: the catalytic light chain, essential for ATPase activity, and the regulatory light chain, a calcium-binding protein responsible for Ca(2+) dependent binding and Ca(2+) dependent Mg-ATPase activity.</text>
</comment>
<sequence length="189" mass="21557">MWRLSLPSPAEIRVLLYGFEVTTENRSRIKMSDDKDKKGRAERATSNVFTKLPQKLMQEMKEAFTMIDQNRDGLIDVSDLKEMYSSLGSVPGDSVLENMIKEAPGNQLNFTAFLRTDPEETLRNAFAMFDADSTGLITEEYMKDLLENMGDNFSKDEIRQVWKEAPIHAGKVDYNAFVSKIKGKEQEEA</sequence>
<evidence type="ECO:0000256" key="4">
    <source>
        <dbReference type="ARBA" id="ARBA00023175"/>
    </source>
</evidence>
<evidence type="ECO:0000313" key="9">
    <source>
        <dbReference type="Proteomes" id="UP001164746"/>
    </source>
</evidence>
<dbReference type="PROSITE" id="PS50222">
    <property type="entry name" value="EF_HAND_2"/>
    <property type="match status" value="2"/>
</dbReference>
<dbReference type="PANTHER" id="PTHR23049">
    <property type="entry name" value="MYOSIN REGULATORY LIGHT CHAIN 2"/>
    <property type="match status" value="1"/>
</dbReference>
<dbReference type="SMART" id="SM00054">
    <property type="entry name" value="EFh"/>
    <property type="match status" value="2"/>
</dbReference>
<feature type="domain" description="EF-hand" evidence="7">
    <location>
        <begin position="55"/>
        <end position="90"/>
    </location>
</feature>
<reference evidence="8" key="1">
    <citation type="submission" date="2022-11" db="EMBL/GenBank/DDBJ databases">
        <title>Centuries of genome instability and evolution in soft-shell clam transmissible cancer (bioRxiv).</title>
        <authorList>
            <person name="Hart S.F.M."/>
            <person name="Yonemitsu M.A."/>
            <person name="Giersch R.M."/>
            <person name="Beal B.F."/>
            <person name="Arriagada G."/>
            <person name="Davis B.W."/>
            <person name="Ostrander E.A."/>
            <person name="Goff S.P."/>
            <person name="Metzger M.J."/>
        </authorList>
    </citation>
    <scope>NUCLEOTIDE SEQUENCE</scope>
    <source>
        <strain evidence="8">MELC-2E11</strain>
        <tissue evidence="8">Siphon/mantle</tissue>
    </source>
</reference>
<name>A0ABY7FGY7_MYAAR</name>
<dbReference type="InterPro" id="IPR002048">
    <property type="entry name" value="EF_hand_dom"/>
</dbReference>
<keyword evidence="4" id="KW-0505">Motor protein</keyword>
<dbReference type="InterPro" id="IPR018247">
    <property type="entry name" value="EF_Hand_1_Ca_BS"/>
</dbReference>
<dbReference type="SUPFAM" id="SSF47473">
    <property type="entry name" value="EF-hand"/>
    <property type="match status" value="1"/>
</dbReference>
<keyword evidence="1" id="KW-0677">Repeat</keyword>
<gene>
    <name evidence="8" type="ORF">MAR_014841</name>
</gene>
<evidence type="ECO:0000256" key="3">
    <source>
        <dbReference type="ARBA" id="ARBA00023123"/>
    </source>
</evidence>
<evidence type="ECO:0000313" key="8">
    <source>
        <dbReference type="EMBL" id="WAR20867.1"/>
    </source>
</evidence>
<evidence type="ECO:0000256" key="2">
    <source>
        <dbReference type="ARBA" id="ARBA00022837"/>
    </source>
</evidence>
<dbReference type="PROSITE" id="PS00018">
    <property type="entry name" value="EF_HAND_1"/>
    <property type="match status" value="1"/>
</dbReference>
<dbReference type="Pfam" id="PF13499">
    <property type="entry name" value="EF-hand_7"/>
    <property type="match status" value="1"/>
</dbReference>
<protein>
    <submittedName>
        <fullName evidence="8">MLR-like protein</fullName>
    </submittedName>
</protein>
<evidence type="ECO:0000259" key="7">
    <source>
        <dbReference type="PROSITE" id="PS50222"/>
    </source>
</evidence>
<proteinExistence type="predicted"/>
<dbReference type="InterPro" id="IPR050403">
    <property type="entry name" value="Myosin_RLC"/>
</dbReference>
<accession>A0ABY7FGY7</accession>
<dbReference type="Pfam" id="PF13405">
    <property type="entry name" value="EF-hand_6"/>
    <property type="match status" value="1"/>
</dbReference>
<keyword evidence="5" id="KW-0514">Muscle protein</keyword>
<keyword evidence="9" id="KW-1185">Reference proteome</keyword>